<dbReference type="Proteomes" id="UP000183649">
    <property type="component" value="Unassembled WGS sequence"/>
</dbReference>
<dbReference type="InterPro" id="IPR003362">
    <property type="entry name" value="Bact_transf"/>
</dbReference>
<reference evidence="10" key="1">
    <citation type="submission" date="2015-08" db="EMBL/GenBank/DDBJ databases">
        <authorList>
            <person name="Varghese N."/>
        </authorList>
    </citation>
    <scope>NUCLEOTIDE SEQUENCE [LARGE SCALE GENOMIC DNA]</scope>
    <source>
        <strain evidence="10">DSM 18181</strain>
    </source>
</reference>
<gene>
    <name evidence="9" type="ORF">Ga0061069_11162</name>
</gene>
<dbReference type="GO" id="GO:0016020">
    <property type="term" value="C:membrane"/>
    <property type="evidence" value="ECO:0007669"/>
    <property type="project" value="UniProtKB-SubCell"/>
</dbReference>
<dbReference type="OrthoDB" id="9808602at2"/>
<dbReference type="EMBL" id="CYHF01000011">
    <property type="protein sequence ID" value="CUB00125.1"/>
    <property type="molecule type" value="Genomic_DNA"/>
</dbReference>
<dbReference type="RefSeq" id="WP_055451610.1">
    <property type="nucleotide sequence ID" value="NZ_CYHF01000011.1"/>
</dbReference>
<keyword evidence="10" id="KW-1185">Reference proteome</keyword>
<feature type="transmembrane region" description="Helical" evidence="7">
    <location>
        <begin position="279"/>
        <end position="300"/>
    </location>
</feature>
<feature type="domain" description="Bacterial sugar transferase" evidence="8">
    <location>
        <begin position="274"/>
        <end position="457"/>
    </location>
</feature>
<sequence>MLRGAVQSPYDNAELFLRVMDVVFLAGALVVSVLLNEGRLGDNIYMLFTTALLVFQLCARFWGLYGSWQLLPLREEMRQIVLVWSAVLAVLLAIGFTLHVTAHYSRLSLGVWALAVPMLMIGLRAALRHQIERNARRGVDIRILAFVGANRAADRIANHFKTRMWSGLRVAGVYDDRAVKRLNLQSLSLIGNMDTLVRDAKAGRVDFVFITLPACAEQRIEHVVRELADTTASVFIVPDARIFERGNANWREIAGHPIISVYDTPFFGVSGLLKRLEDIVVSSLILALISPLLLAIAAAVRFTSPGPVIFKQRRYGLNGQIVEVWKFRSMTVTENGDTVVQARRGDSRITPLGAFLRRTSLDELPQFFNVLQGRMSIVGPRPHAVAHNEQYRALIHGYMLRHKVKPGITGWAQINGWRGETDCVEKMEKRVEYDMQYIQNWSLIMDLRIIVATLFKGFRNANAY</sequence>
<evidence type="ECO:0000256" key="3">
    <source>
        <dbReference type="ARBA" id="ARBA00022679"/>
    </source>
</evidence>
<comment type="similarity">
    <text evidence="2">Belongs to the bacterial sugar transferase family.</text>
</comment>
<dbReference type="InterPro" id="IPR017473">
    <property type="entry name" value="Undecaprenyl-P_gluc_Ptfrase"/>
</dbReference>
<evidence type="ECO:0000313" key="9">
    <source>
        <dbReference type="EMBL" id="CUB00125.1"/>
    </source>
</evidence>
<dbReference type="GO" id="GO:0009242">
    <property type="term" value="P:colanic acid biosynthetic process"/>
    <property type="evidence" value="ECO:0007669"/>
    <property type="project" value="TreeGrafter"/>
</dbReference>
<dbReference type="Pfam" id="PF02397">
    <property type="entry name" value="Bac_transf"/>
    <property type="match status" value="1"/>
</dbReference>
<dbReference type="InterPro" id="IPR017475">
    <property type="entry name" value="EPS_sugar_tfrase"/>
</dbReference>
<dbReference type="SUPFAM" id="SSF51735">
    <property type="entry name" value="NAD(P)-binding Rossmann-fold domains"/>
    <property type="match status" value="1"/>
</dbReference>
<dbReference type="Pfam" id="PF13727">
    <property type="entry name" value="CoA_binding_3"/>
    <property type="match status" value="1"/>
</dbReference>
<organism evidence="9 10">
    <name type="scientific">Thiomonas bhubaneswarensis</name>
    <dbReference type="NCBI Taxonomy" id="339866"/>
    <lineage>
        <taxon>Bacteria</taxon>
        <taxon>Pseudomonadati</taxon>
        <taxon>Pseudomonadota</taxon>
        <taxon>Betaproteobacteria</taxon>
        <taxon>Burkholderiales</taxon>
        <taxon>Thiomonas</taxon>
    </lineage>
</organism>
<evidence type="ECO:0000259" key="8">
    <source>
        <dbReference type="Pfam" id="PF02397"/>
    </source>
</evidence>
<evidence type="ECO:0000256" key="7">
    <source>
        <dbReference type="SAM" id="Phobius"/>
    </source>
</evidence>
<feature type="transmembrane region" description="Helical" evidence="7">
    <location>
        <begin position="80"/>
        <end position="101"/>
    </location>
</feature>
<dbReference type="NCBIfam" id="TIGR03025">
    <property type="entry name" value="EPS_sugtrans"/>
    <property type="match status" value="1"/>
</dbReference>
<dbReference type="AlphaFoldDB" id="A0A0K6IAH0"/>
<evidence type="ECO:0000256" key="1">
    <source>
        <dbReference type="ARBA" id="ARBA00004141"/>
    </source>
</evidence>
<comment type="subcellular location">
    <subcellularLocation>
        <location evidence="1">Membrane</location>
        <topology evidence="1">Multi-pass membrane protein</topology>
    </subcellularLocation>
</comment>
<feature type="transmembrane region" description="Helical" evidence="7">
    <location>
        <begin position="47"/>
        <end position="68"/>
    </location>
</feature>
<evidence type="ECO:0000256" key="2">
    <source>
        <dbReference type="ARBA" id="ARBA00006464"/>
    </source>
</evidence>
<evidence type="ECO:0000313" key="10">
    <source>
        <dbReference type="Proteomes" id="UP000183649"/>
    </source>
</evidence>
<dbReference type="PANTHER" id="PTHR30576">
    <property type="entry name" value="COLANIC BIOSYNTHESIS UDP-GLUCOSE LIPID CARRIER TRANSFERASE"/>
    <property type="match status" value="1"/>
</dbReference>
<protein>
    <submittedName>
        <fullName evidence="9">Undecaprenyl-phosphate glucose phosphotransferase</fullName>
    </submittedName>
</protein>
<evidence type="ECO:0000256" key="6">
    <source>
        <dbReference type="ARBA" id="ARBA00023136"/>
    </source>
</evidence>
<keyword evidence="4 7" id="KW-0812">Transmembrane</keyword>
<keyword evidence="5 7" id="KW-1133">Transmembrane helix</keyword>
<keyword evidence="3 9" id="KW-0808">Transferase</keyword>
<name>A0A0K6IAH0_9BURK</name>
<dbReference type="PANTHER" id="PTHR30576:SF21">
    <property type="entry name" value="UDP-GLUCOSE:UNDECAPRENYL-PHOSPHATE GLUCOSE-1-PHOSPHATE TRANSFERASE"/>
    <property type="match status" value="1"/>
</dbReference>
<feature type="transmembrane region" description="Helical" evidence="7">
    <location>
        <begin position="15"/>
        <end position="35"/>
    </location>
</feature>
<keyword evidence="6 7" id="KW-0472">Membrane</keyword>
<dbReference type="Gene3D" id="3.40.50.720">
    <property type="entry name" value="NAD(P)-binding Rossmann-like Domain"/>
    <property type="match status" value="1"/>
</dbReference>
<accession>A0A0K6IAH0</accession>
<dbReference type="GO" id="GO:0089702">
    <property type="term" value="F:undecaprenyl-phosphate glucose phosphotransferase activity"/>
    <property type="evidence" value="ECO:0007669"/>
    <property type="project" value="TreeGrafter"/>
</dbReference>
<feature type="transmembrane region" description="Helical" evidence="7">
    <location>
        <begin position="107"/>
        <end position="127"/>
    </location>
</feature>
<dbReference type="STRING" id="339866.GCA_001418255_02784"/>
<dbReference type="NCBIfam" id="TIGR03023">
    <property type="entry name" value="WcaJ_sugtrans"/>
    <property type="match status" value="1"/>
</dbReference>
<evidence type="ECO:0000256" key="4">
    <source>
        <dbReference type="ARBA" id="ARBA00022692"/>
    </source>
</evidence>
<proteinExistence type="inferred from homology"/>
<dbReference type="InterPro" id="IPR036291">
    <property type="entry name" value="NAD(P)-bd_dom_sf"/>
</dbReference>
<evidence type="ECO:0000256" key="5">
    <source>
        <dbReference type="ARBA" id="ARBA00022989"/>
    </source>
</evidence>